<dbReference type="AlphaFoldDB" id="A0A7C1FRG7"/>
<dbReference type="InterPro" id="IPR007044">
    <property type="entry name" value="Cyclodeamin/CycHdrlase"/>
</dbReference>
<keyword evidence="1" id="KW-1133">Transmembrane helix</keyword>
<accession>A0A7C1FRG7</accession>
<keyword evidence="3" id="KW-0378">Hydrolase</keyword>
<keyword evidence="1" id="KW-0472">Membrane</keyword>
<dbReference type="EMBL" id="DSMG01000179">
    <property type="protein sequence ID" value="HDX33238.1"/>
    <property type="molecule type" value="Genomic_DNA"/>
</dbReference>
<proteinExistence type="predicted"/>
<protein>
    <submittedName>
        <fullName evidence="3">Methenyltetrahydrofolate cyclohydrolase</fullName>
    </submittedName>
</protein>
<sequence length="212" mass="22139">MNTADLKTLEFLDALAAGQPTPGGGGAAALTGSMAAALLSMVIHFTIGKKKYADVEAEMQQYLARTEALRRELLAMVDADAEAFDAVAATYALPKETEEQKAARTAAMQAALQHAAQVPFDVAEKCLALLRLAAPIGAKGNSNVVSDAATALYLAFAALKSAIVNVNVNLKLIKDASFVETWSVKVADLLAEADAAYAQARQAIETTLGVTL</sequence>
<feature type="transmembrane region" description="Helical" evidence="1">
    <location>
        <begin position="27"/>
        <end position="47"/>
    </location>
</feature>
<evidence type="ECO:0000256" key="1">
    <source>
        <dbReference type="SAM" id="Phobius"/>
    </source>
</evidence>
<dbReference type="Gene3D" id="1.20.120.680">
    <property type="entry name" value="Formiminotetrahydrofolate cyclodeaminase monomer, up-and-down helical bundle"/>
    <property type="match status" value="1"/>
</dbReference>
<reference evidence="3" key="1">
    <citation type="journal article" date="2020" name="mSystems">
        <title>Genome- and Community-Level Interaction Insights into Carbon Utilization and Element Cycling Functions of Hydrothermarchaeota in Hydrothermal Sediment.</title>
        <authorList>
            <person name="Zhou Z."/>
            <person name="Liu Y."/>
            <person name="Xu W."/>
            <person name="Pan J."/>
            <person name="Luo Z.H."/>
            <person name="Li M."/>
        </authorList>
    </citation>
    <scope>NUCLEOTIDE SEQUENCE [LARGE SCALE GENOMIC DNA]</scope>
    <source>
        <strain evidence="3">SpSt-289</strain>
    </source>
</reference>
<dbReference type="InterPro" id="IPR036178">
    <property type="entry name" value="Formintransfe-cycloase-like_sf"/>
</dbReference>
<organism evidence="3">
    <name type="scientific">Caldilinea aerophila</name>
    <dbReference type="NCBI Taxonomy" id="133453"/>
    <lineage>
        <taxon>Bacteria</taxon>
        <taxon>Bacillati</taxon>
        <taxon>Chloroflexota</taxon>
        <taxon>Caldilineae</taxon>
        <taxon>Caldilineales</taxon>
        <taxon>Caldilineaceae</taxon>
        <taxon>Caldilinea</taxon>
    </lineage>
</organism>
<dbReference type="SUPFAM" id="SSF101262">
    <property type="entry name" value="Methenyltetrahydrofolate cyclohydrolase-like"/>
    <property type="match status" value="1"/>
</dbReference>
<evidence type="ECO:0000259" key="2">
    <source>
        <dbReference type="Pfam" id="PF04961"/>
    </source>
</evidence>
<feature type="domain" description="Cyclodeaminase/cyclohydrolase" evidence="2">
    <location>
        <begin position="10"/>
        <end position="185"/>
    </location>
</feature>
<comment type="caution">
    <text evidence="3">The sequence shown here is derived from an EMBL/GenBank/DDBJ whole genome shotgun (WGS) entry which is preliminary data.</text>
</comment>
<dbReference type="GO" id="GO:0016787">
    <property type="term" value="F:hydrolase activity"/>
    <property type="evidence" value="ECO:0007669"/>
    <property type="project" value="UniProtKB-KW"/>
</dbReference>
<keyword evidence="1" id="KW-0812">Transmembrane</keyword>
<name>A0A7C1FRG7_9CHLR</name>
<evidence type="ECO:0000313" key="3">
    <source>
        <dbReference type="EMBL" id="HDX33238.1"/>
    </source>
</evidence>
<dbReference type="Pfam" id="PF04961">
    <property type="entry name" value="FTCD_C"/>
    <property type="match status" value="1"/>
</dbReference>
<gene>
    <name evidence="3" type="ORF">ENQ20_17375</name>
</gene>